<gene>
    <name evidence="2" type="ORF">LCGC14_2880250</name>
</gene>
<reference evidence="2" key="1">
    <citation type="journal article" date="2015" name="Nature">
        <title>Complex archaea that bridge the gap between prokaryotes and eukaryotes.</title>
        <authorList>
            <person name="Spang A."/>
            <person name="Saw J.H."/>
            <person name="Jorgensen S.L."/>
            <person name="Zaremba-Niedzwiedzka K."/>
            <person name="Martijn J."/>
            <person name="Lind A.E."/>
            <person name="van Eijk R."/>
            <person name="Schleper C."/>
            <person name="Guy L."/>
            <person name="Ettema T.J."/>
        </authorList>
    </citation>
    <scope>NUCLEOTIDE SEQUENCE</scope>
</reference>
<dbReference type="AlphaFoldDB" id="A0A0F9A889"/>
<name>A0A0F9A889_9ZZZZ</name>
<dbReference type="InterPro" id="IPR025669">
    <property type="entry name" value="AAA_dom"/>
</dbReference>
<proteinExistence type="predicted"/>
<accession>A0A0F9A889</accession>
<dbReference type="PANTHER" id="PTHR13696">
    <property type="entry name" value="P-LOOP CONTAINING NUCLEOSIDE TRIPHOSPHATE HYDROLASE"/>
    <property type="match status" value="1"/>
</dbReference>
<comment type="caution">
    <text evidence="2">The sequence shown here is derived from an EMBL/GenBank/DDBJ whole genome shotgun (WGS) entry which is preliminary data.</text>
</comment>
<sequence>MPKVIAVINQKGGVGKTTTAHAIGAWLQLKKKQKVLFIDLDQQGNLTYATNSSHSNYSSLQLLITGELEAGKIQQTRDGFNVIPSDPKLANIDMILNGTGKEYKLKEALQDLQGYDYVVMDTPPSVNVIMVNALTASHFAIIPAQADIFSLQGITQLGQSLDAIKRYTNKELEVLGIVLTRHNPRTILSRDLHEVIEQTANQLDTKVYSQVIRESVSVKEAQATRKDIFTYDDKSNASQDYNDLMQAIWKEIK</sequence>
<evidence type="ECO:0000313" key="2">
    <source>
        <dbReference type="EMBL" id="KKK74789.1"/>
    </source>
</evidence>
<dbReference type="Pfam" id="PF13614">
    <property type="entry name" value="AAA_31"/>
    <property type="match status" value="1"/>
</dbReference>
<organism evidence="2">
    <name type="scientific">marine sediment metagenome</name>
    <dbReference type="NCBI Taxonomy" id="412755"/>
    <lineage>
        <taxon>unclassified sequences</taxon>
        <taxon>metagenomes</taxon>
        <taxon>ecological metagenomes</taxon>
    </lineage>
</organism>
<dbReference type="EMBL" id="LAZR01056153">
    <property type="protein sequence ID" value="KKK74789.1"/>
    <property type="molecule type" value="Genomic_DNA"/>
</dbReference>
<dbReference type="Gene3D" id="3.40.50.300">
    <property type="entry name" value="P-loop containing nucleotide triphosphate hydrolases"/>
    <property type="match status" value="1"/>
</dbReference>
<dbReference type="PIRSF" id="PIRSF009320">
    <property type="entry name" value="Nuc_binding_HP_1000"/>
    <property type="match status" value="1"/>
</dbReference>
<dbReference type="SUPFAM" id="SSF52540">
    <property type="entry name" value="P-loop containing nucleoside triphosphate hydrolases"/>
    <property type="match status" value="1"/>
</dbReference>
<dbReference type="InterPro" id="IPR050678">
    <property type="entry name" value="DNA_Partitioning_ATPase"/>
</dbReference>
<dbReference type="InterPro" id="IPR027417">
    <property type="entry name" value="P-loop_NTPase"/>
</dbReference>
<protein>
    <recommendedName>
        <fullName evidence="1">AAA domain-containing protein</fullName>
    </recommendedName>
</protein>
<evidence type="ECO:0000259" key="1">
    <source>
        <dbReference type="Pfam" id="PF13614"/>
    </source>
</evidence>
<dbReference type="PANTHER" id="PTHR13696:SF99">
    <property type="entry name" value="COBYRINIC ACID AC-DIAMIDE SYNTHASE"/>
    <property type="match status" value="1"/>
</dbReference>
<dbReference type="FunFam" id="3.40.50.300:FF:000285">
    <property type="entry name" value="Sporulation initiation inhibitor Soj"/>
    <property type="match status" value="1"/>
</dbReference>
<feature type="domain" description="AAA" evidence="1">
    <location>
        <begin position="3"/>
        <end position="174"/>
    </location>
</feature>
<dbReference type="CDD" id="cd02042">
    <property type="entry name" value="ParAB_family"/>
    <property type="match status" value="1"/>
</dbReference>